<dbReference type="CDD" id="cd05379">
    <property type="entry name" value="CAP_bacterial"/>
    <property type="match status" value="1"/>
</dbReference>
<dbReference type="PANTHER" id="PTHR31157">
    <property type="entry name" value="SCP DOMAIN-CONTAINING PROTEIN"/>
    <property type="match status" value="1"/>
</dbReference>
<dbReference type="PANTHER" id="PTHR31157:SF1">
    <property type="entry name" value="SCP DOMAIN-CONTAINING PROTEIN"/>
    <property type="match status" value="1"/>
</dbReference>
<gene>
    <name evidence="2" type="ORF">AC244_10445</name>
</gene>
<dbReference type="AlphaFoldDB" id="A0A0L8BYL6"/>
<dbReference type="InterPro" id="IPR035940">
    <property type="entry name" value="CAP_sf"/>
</dbReference>
<dbReference type="PROSITE" id="PS51318">
    <property type="entry name" value="TAT"/>
    <property type="match status" value="1"/>
</dbReference>
<dbReference type="OrthoDB" id="9811255at2"/>
<accession>A0A0L8BYL6</accession>
<dbReference type="Pfam" id="PF00188">
    <property type="entry name" value="CAP"/>
    <property type="match status" value="1"/>
</dbReference>
<dbReference type="RefSeq" id="WP_053248758.1">
    <property type="nucleotide sequence ID" value="NZ_LGAP01000004.1"/>
</dbReference>
<feature type="domain" description="SCP" evidence="1">
    <location>
        <begin position="50"/>
        <end position="159"/>
    </location>
</feature>
<name>A0A0L8BYL6_ENSAD</name>
<comment type="caution">
    <text evidence="2">The sequence shown here is derived from an EMBL/GenBank/DDBJ whole genome shotgun (WGS) entry which is preliminary data.</text>
</comment>
<protein>
    <submittedName>
        <fullName evidence="2">Secretion protein</fullName>
    </submittedName>
</protein>
<proteinExistence type="predicted"/>
<dbReference type="PATRIC" id="fig|106592.7.peg.5606"/>
<dbReference type="Proteomes" id="UP000037425">
    <property type="component" value="Unassembled WGS sequence"/>
</dbReference>
<dbReference type="Gene3D" id="3.40.33.10">
    <property type="entry name" value="CAP"/>
    <property type="match status" value="1"/>
</dbReference>
<reference evidence="3" key="1">
    <citation type="submission" date="2015-07" db="EMBL/GenBank/DDBJ databases">
        <title>Whole genome sequence of an Ensifer adhaerens strain isolated from a cave pool in the Wind Cave National Park.</title>
        <authorList>
            <person name="Eng W.W.H."/>
            <person name="Gan H.M."/>
            <person name="Barton H.A."/>
            <person name="Savka M.A."/>
        </authorList>
    </citation>
    <scope>NUCLEOTIDE SEQUENCE [LARGE SCALE GENOMIC DNA]</scope>
    <source>
        <strain evidence="3">SD006</strain>
    </source>
</reference>
<evidence type="ECO:0000259" key="1">
    <source>
        <dbReference type="Pfam" id="PF00188"/>
    </source>
</evidence>
<dbReference type="EMBL" id="LGAP01000004">
    <property type="protein sequence ID" value="KOF19791.1"/>
    <property type="molecule type" value="Genomic_DNA"/>
</dbReference>
<organism evidence="2 3">
    <name type="scientific">Ensifer adhaerens</name>
    <name type="common">Sinorhizobium morelense</name>
    <dbReference type="NCBI Taxonomy" id="106592"/>
    <lineage>
        <taxon>Bacteria</taxon>
        <taxon>Pseudomonadati</taxon>
        <taxon>Pseudomonadota</taxon>
        <taxon>Alphaproteobacteria</taxon>
        <taxon>Hyphomicrobiales</taxon>
        <taxon>Rhizobiaceae</taxon>
        <taxon>Sinorhizobium/Ensifer group</taxon>
        <taxon>Ensifer</taxon>
    </lineage>
</organism>
<evidence type="ECO:0000313" key="3">
    <source>
        <dbReference type="Proteomes" id="UP000037425"/>
    </source>
</evidence>
<evidence type="ECO:0000313" key="2">
    <source>
        <dbReference type="EMBL" id="KOF19791.1"/>
    </source>
</evidence>
<sequence length="167" mass="17805">MTDQLFFIERRGFLRAGAVLSVGVLAGCTTSNVLTPGSGTGSDQTEASLGHVNALRKNKGLSPLVADKAASVAAMSQAARMAKVGKMQHLIGWRDSFYDRMKSQGVTLPAAENIAMGQDDAERAYDAWYKSPKHLENMLGKYRGLGVAVAQNTASGNRPFWAMVLAG</sequence>
<dbReference type="InterPro" id="IPR006311">
    <property type="entry name" value="TAT_signal"/>
</dbReference>
<dbReference type="SUPFAM" id="SSF55797">
    <property type="entry name" value="PR-1-like"/>
    <property type="match status" value="1"/>
</dbReference>
<dbReference type="InterPro" id="IPR014044">
    <property type="entry name" value="CAP_dom"/>
</dbReference>